<comment type="caution">
    <text evidence="2">The sequence shown here is derived from an EMBL/GenBank/DDBJ whole genome shotgun (WGS) entry which is preliminary data.</text>
</comment>
<gene>
    <name evidence="2" type="ORF">S01H4_31263</name>
</gene>
<protein>
    <submittedName>
        <fullName evidence="2">Uncharacterized protein</fullName>
    </submittedName>
</protein>
<proteinExistence type="predicted"/>
<evidence type="ECO:0000313" key="2">
    <source>
        <dbReference type="EMBL" id="GAG79032.1"/>
    </source>
</evidence>
<feature type="region of interest" description="Disordered" evidence="1">
    <location>
        <begin position="15"/>
        <end position="43"/>
    </location>
</feature>
<evidence type="ECO:0000256" key="1">
    <source>
        <dbReference type="SAM" id="MobiDB-lite"/>
    </source>
</evidence>
<name>X1BCW0_9ZZZZ</name>
<organism evidence="2">
    <name type="scientific">marine sediment metagenome</name>
    <dbReference type="NCBI Taxonomy" id="412755"/>
    <lineage>
        <taxon>unclassified sequences</taxon>
        <taxon>metagenomes</taxon>
        <taxon>ecological metagenomes</taxon>
    </lineage>
</organism>
<sequence>MRIINTLQFLKLSGASGDNQFPSYKPRHDDEPQGQFYHTLTST</sequence>
<accession>X1BCW0</accession>
<reference evidence="2" key="1">
    <citation type="journal article" date="2014" name="Front. Microbiol.">
        <title>High frequency of phylogenetically diverse reductive dehalogenase-homologous genes in deep subseafloor sedimentary metagenomes.</title>
        <authorList>
            <person name="Kawai M."/>
            <person name="Futagami T."/>
            <person name="Toyoda A."/>
            <person name="Takaki Y."/>
            <person name="Nishi S."/>
            <person name="Hori S."/>
            <person name="Arai W."/>
            <person name="Tsubouchi T."/>
            <person name="Morono Y."/>
            <person name="Uchiyama I."/>
            <person name="Ito T."/>
            <person name="Fujiyama A."/>
            <person name="Inagaki F."/>
            <person name="Takami H."/>
        </authorList>
    </citation>
    <scope>NUCLEOTIDE SEQUENCE</scope>
    <source>
        <strain evidence="2">Expedition CK06-06</strain>
    </source>
</reference>
<dbReference type="AlphaFoldDB" id="X1BCW0"/>
<feature type="non-terminal residue" evidence="2">
    <location>
        <position position="43"/>
    </location>
</feature>
<dbReference type="EMBL" id="BART01016225">
    <property type="protein sequence ID" value="GAG79032.1"/>
    <property type="molecule type" value="Genomic_DNA"/>
</dbReference>